<feature type="repeat" description="HEAT" evidence="2">
    <location>
        <begin position="452"/>
        <end position="490"/>
    </location>
</feature>
<evidence type="ECO:0008006" key="6">
    <source>
        <dbReference type="Google" id="ProtNLM"/>
    </source>
</evidence>
<organism evidence="4 5">
    <name type="scientific">Eimeria tenella</name>
    <name type="common">Coccidian parasite</name>
    <dbReference type="NCBI Taxonomy" id="5802"/>
    <lineage>
        <taxon>Eukaryota</taxon>
        <taxon>Sar</taxon>
        <taxon>Alveolata</taxon>
        <taxon>Apicomplexa</taxon>
        <taxon>Conoidasida</taxon>
        <taxon>Coccidia</taxon>
        <taxon>Eucoccidiorida</taxon>
        <taxon>Eimeriorina</taxon>
        <taxon>Eimeriidae</taxon>
        <taxon>Eimeria</taxon>
    </lineage>
</organism>
<evidence type="ECO:0000256" key="2">
    <source>
        <dbReference type="PROSITE-ProRule" id="PRU00103"/>
    </source>
</evidence>
<dbReference type="GeneID" id="25250563"/>
<sequence length="779" mass="85518">MATDTHYVLARKPSRERAKYSSPNHESMDWHGIYRDLLFRRGAINPPCTHLKARDSTTAFCGDPTSGSGQRKTPGCSPNGDHDDQLDQKVALFVQDFLSESAKARSLAECEVAVASVAGEAFSTKLCQPLPLCLIPQICISEFEVGEDDEEVLIALCDEIGKFFELSEALNDGNGGSNYLWADKEIGIISSLLLRIMLHRSKELKTAALQAFTAFISRCNHADILRTEVALRVLELGEEKQAAFRLAAASLVPTLLHSIRRCMSTIDAKHAKDPGKRTMEDSRAFEALTDLKQRLLTSYVRLCGDKDCSVQLAAGQQLPTFVDYIAAEVDGLQQLSQIHDTASAVAEGDSAAGEKQIGELMIAVYTATQKFTLSLHESCRMQGVGAVAAMARRHAAAFRALGNNFLPVLCSDSSWRVRATVCLALKDISLLFCGLTHGVTAEAKETAAMTGMTSLLFKFLTDRSPMVKMAALHVLPQMAELAGSTSFVRESWMLELSRIAEDGCKSQGSRLPGACLDALISIIPLSVEPQRRALLELAVELIQQGSWKLKLAFLEHLCSLTAEEITFISPLISSIQFATDEEGDDCWRIHAALAQQLPVILNAVKQEDEKWWHLFTGLLLNPAWAVRQEAGFALRSVVESEHRRHAAKIPADSVLEQRLLRALQEVASCKNAFIRQDVAFYLHTIAGEASAKIASKGLEQSDGPWGMSTPHALSLRLSLQRKTIQDAHPGLFSCKWCAITQNELKEMLTTLSRDECEGVREEVSAYQGVVGRLTQHGLN</sequence>
<dbReference type="InterPro" id="IPR051023">
    <property type="entry name" value="PP2A_Regulatory_Subunit_A"/>
</dbReference>
<dbReference type="GO" id="GO:0019888">
    <property type="term" value="F:protein phosphatase regulator activity"/>
    <property type="evidence" value="ECO:0007669"/>
    <property type="project" value="TreeGrafter"/>
</dbReference>
<dbReference type="InterPro" id="IPR021133">
    <property type="entry name" value="HEAT_type_2"/>
</dbReference>
<dbReference type="InterPro" id="IPR011989">
    <property type="entry name" value="ARM-like"/>
</dbReference>
<dbReference type="PROSITE" id="PS50077">
    <property type="entry name" value="HEAT_REPEAT"/>
    <property type="match status" value="1"/>
</dbReference>
<dbReference type="PANTHER" id="PTHR10648">
    <property type="entry name" value="SERINE/THREONINE-PROTEIN PHOSPHATASE PP2A 65 KDA REGULATORY SUBUNIT"/>
    <property type="match status" value="1"/>
</dbReference>
<name>U6KX98_EIMTE</name>
<evidence type="ECO:0000256" key="3">
    <source>
        <dbReference type="SAM" id="MobiDB-lite"/>
    </source>
</evidence>
<dbReference type="PANTHER" id="PTHR10648:SF1">
    <property type="entry name" value="SERINE_THREONINE-PROTEIN PHOSPHATASE 4 REGULATORY SUBUNIT 1"/>
    <property type="match status" value="1"/>
</dbReference>
<dbReference type="EMBL" id="HG675727">
    <property type="protein sequence ID" value="CDJ42591.1"/>
    <property type="molecule type" value="Genomic_DNA"/>
</dbReference>
<dbReference type="Proteomes" id="UP000030747">
    <property type="component" value="Unassembled WGS sequence"/>
</dbReference>
<feature type="region of interest" description="Disordered" evidence="3">
    <location>
        <begin position="62"/>
        <end position="81"/>
    </location>
</feature>
<dbReference type="InterPro" id="IPR016024">
    <property type="entry name" value="ARM-type_fold"/>
</dbReference>
<dbReference type="Gene3D" id="1.25.10.10">
    <property type="entry name" value="Leucine-rich Repeat Variant"/>
    <property type="match status" value="1"/>
</dbReference>
<dbReference type="GO" id="GO:0005737">
    <property type="term" value="C:cytoplasm"/>
    <property type="evidence" value="ECO:0007669"/>
    <property type="project" value="TreeGrafter"/>
</dbReference>
<protein>
    <recommendedName>
        <fullName evidence="6">HEAT repeat-containing protein</fullName>
    </recommendedName>
</protein>
<dbReference type="VEuPathDB" id="ToxoDB:ETH2_1217400"/>
<reference evidence="4" key="1">
    <citation type="submission" date="2013-10" db="EMBL/GenBank/DDBJ databases">
        <title>Genomic analysis of the causative agents of coccidiosis in chickens.</title>
        <authorList>
            <person name="Reid A.J."/>
            <person name="Blake D."/>
            <person name="Billington K."/>
            <person name="Browne H."/>
            <person name="Dunn M."/>
            <person name="Hung S."/>
            <person name="Kawahara F."/>
            <person name="Miranda-Saavedra D."/>
            <person name="Mourier T."/>
            <person name="Nagra H."/>
            <person name="Otto T.D."/>
            <person name="Rawlings N."/>
            <person name="Sanchez A."/>
            <person name="Sanders M."/>
            <person name="Subramaniam C."/>
            <person name="Tay Y."/>
            <person name="Dear P."/>
            <person name="Doerig C."/>
            <person name="Gruber A."/>
            <person name="Parkinson J."/>
            <person name="Shirley M."/>
            <person name="Wan K.L."/>
            <person name="Berriman M."/>
            <person name="Tomley F."/>
            <person name="Pain A."/>
        </authorList>
    </citation>
    <scope>NUCLEOTIDE SEQUENCE [LARGE SCALE GENOMIC DNA]</scope>
    <source>
        <strain evidence="4">Houghton</strain>
    </source>
</reference>
<proteinExistence type="predicted"/>
<dbReference type="SUPFAM" id="SSF48371">
    <property type="entry name" value="ARM repeat"/>
    <property type="match status" value="1"/>
</dbReference>
<keyword evidence="5" id="KW-1185">Reference proteome</keyword>
<gene>
    <name evidence="4" type="ORF">ETH_00006805</name>
</gene>
<dbReference type="VEuPathDB" id="ToxoDB:ETH_00006805"/>
<accession>U6KX98</accession>
<keyword evidence="1" id="KW-0677">Repeat</keyword>
<evidence type="ECO:0000313" key="4">
    <source>
        <dbReference type="EMBL" id="CDJ42591.1"/>
    </source>
</evidence>
<evidence type="ECO:0000256" key="1">
    <source>
        <dbReference type="ARBA" id="ARBA00022737"/>
    </source>
</evidence>
<reference evidence="4" key="2">
    <citation type="submission" date="2013-10" db="EMBL/GenBank/DDBJ databases">
        <authorList>
            <person name="Aslett M."/>
        </authorList>
    </citation>
    <scope>NUCLEOTIDE SEQUENCE [LARGE SCALE GENOMIC DNA]</scope>
    <source>
        <strain evidence="4">Houghton</strain>
    </source>
</reference>
<dbReference type="AlphaFoldDB" id="U6KX98"/>
<evidence type="ECO:0000313" key="5">
    <source>
        <dbReference type="Proteomes" id="UP000030747"/>
    </source>
</evidence>
<dbReference type="RefSeq" id="XP_013233341.1">
    <property type="nucleotide sequence ID" value="XM_013377887.1"/>
</dbReference>
<dbReference type="OrthoDB" id="340346at2759"/>